<keyword evidence="1" id="KW-0732">Signal</keyword>
<keyword evidence="4" id="KW-1185">Reference proteome</keyword>
<dbReference type="Proteomes" id="UP001501231">
    <property type="component" value="Unassembled WGS sequence"/>
</dbReference>
<feature type="signal peptide" evidence="1">
    <location>
        <begin position="1"/>
        <end position="21"/>
    </location>
</feature>
<dbReference type="RefSeq" id="WP_344586133.1">
    <property type="nucleotide sequence ID" value="NZ_BAAARW010000001.1"/>
</dbReference>
<dbReference type="Gene3D" id="3.90.70.10">
    <property type="entry name" value="Cysteine proteinases"/>
    <property type="match status" value="1"/>
</dbReference>
<reference evidence="3 4" key="1">
    <citation type="journal article" date="2019" name="Int. J. Syst. Evol. Microbiol.">
        <title>The Global Catalogue of Microorganisms (GCM) 10K type strain sequencing project: providing services to taxonomists for standard genome sequencing and annotation.</title>
        <authorList>
            <consortium name="The Broad Institute Genomics Platform"/>
            <consortium name="The Broad Institute Genome Sequencing Center for Infectious Disease"/>
            <person name="Wu L."/>
            <person name="Ma J."/>
        </authorList>
    </citation>
    <scope>NUCLEOTIDE SEQUENCE [LARGE SCALE GENOMIC DNA]</scope>
    <source>
        <strain evidence="3 4">JCM 3325</strain>
    </source>
</reference>
<dbReference type="InterPro" id="IPR039564">
    <property type="entry name" value="Peptidase_C39-like"/>
</dbReference>
<organism evidence="3 4">
    <name type="scientific">Actinomadura vinacea</name>
    <dbReference type="NCBI Taxonomy" id="115336"/>
    <lineage>
        <taxon>Bacteria</taxon>
        <taxon>Bacillati</taxon>
        <taxon>Actinomycetota</taxon>
        <taxon>Actinomycetes</taxon>
        <taxon>Streptosporangiales</taxon>
        <taxon>Thermomonosporaceae</taxon>
        <taxon>Actinomadura</taxon>
    </lineage>
</organism>
<protein>
    <recommendedName>
        <fullName evidence="2">Peptidase C39-like domain-containing protein</fullName>
    </recommendedName>
</protein>
<feature type="chain" id="PRO_5045626086" description="Peptidase C39-like domain-containing protein" evidence="1">
    <location>
        <begin position="22"/>
        <end position="252"/>
    </location>
</feature>
<evidence type="ECO:0000259" key="2">
    <source>
        <dbReference type="Pfam" id="PF13529"/>
    </source>
</evidence>
<evidence type="ECO:0000313" key="4">
    <source>
        <dbReference type="Proteomes" id="UP001501231"/>
    </source>
</evidence>
<name>A0ABN3I9E9_9ACTN</name>
<feature type="domain" description="Peptidase C39-like" evidence="2">
    <location>
        <begin position="87"/>
        <end position="222"/>
    </location>
</feature>
<gene>
    <name evidence="3" type="ORF">GCM10010191_00030</name>
</gene>
<evidence type="ECO:0000313" key="3">
    <source>
        <dbReference type="EMBL" id="GAA2397422.1"/>
    </source>
</evidence>
<proteinExistence type="predicted"/>
<dbReference type="EMBL" id="BAAARW010000001">
    <property type="protein sequence ID" value="GAA2397422.1"/>
    <property type="molecule type" value="Genomic_DNA"/>
</dbReference>
<dbReference type="Pfam" id="PF13529">
    <property type="entry name" value="Peptidase_C39_2"/>
    <property type="match status" value="1"/>
</dbReference>
<sequence>MPVSRWIAGGIATLTATAAVATGIVVSTADARDGARDGGRAGAAGAAQALPTQPAAIPQGMPYEPVAAPRSQPALQQAAAAPGSYTVKITGQYQSKNNWCVPTSSSISLRTLGVNVSQATLAKKMKTAGPGTTARQALPVLNAYAKPKHLAYRTGDDISTGTKLLTKVRYDAGVLHRATVLGVWADDLPWNTKQGFPNHTGHAIVVYGYNASKKTITVWDPWKATGGKHTISAAKLSAVSQKGGMFVINPTL</sequence>
<comment type="caution">
    <text evidence="3">The sequence shown here is derived from an EMBL/GenBank/DDBJ whole genome shotgun (WGS) entry which is preliminary data.</text>
</comment>
<evidence type="ECO:0000256" key="1">
    <source>
        <dbReference type="SAM" id="SignalP"/>
    </source>
</evidence>
<accession>A0ABN3I9E9</accession>